<dbReference type="EMBL" id="KQ459324">
    <property type="protein sequence ID" value="KPJ01533.1"/>
    <property type="molecule type" value="Genomic_DNA"/>
</dbReference>
<keyword evidence="3" id="KW-1185">Reference proteome</keyword>
<dbReference type="AlphaFoldDB" id="A0A194Q7N5"/>
<evidence type="ECO:0000313" key="2">
    <source>
        <dbReference type="EMBL" id="KPJ01533.1"/>
    </source>
</evidence>
<feature type="non-terminal residue" evidence="2">
    <location>
        <position position="1"/>
    </location>
</feature>
<accession>A0A194Q7N5</accession>
<dbReference type="Proteomes" id="UP000053268">
    <property type="component" value="Unassembled WGS sequence"/>
</dbReference>
<organism evidence="2 3">
    <name type="scientific">Papilio xuthus</name>
    <name type="common">Asian swallowtail butterfly</name>
    <dbReference type="NCBI Taxonomy" id="66420"/>
    <lineage>
        <taxon>Eukaryota</taxon>
        <taxon>Metazoa</taxon>
        <taxon>Ecdysozoa</taxon>
        <taxon>Arthropoda</taxon>
        <taxon>Hexapoda</taxon>
        <taxon>Insecta</taxon>
        <taxon>Pterygota</taxon>
        <taxon>Neoptera</taxon>
        <taxon>Endopterygota</taxon>
        <taxon>Lepidoptera</taxon>
        <taxon>Glossata</taxon>
        <taxon>Ditrysia</taxon>
        <taxon>Papilionoidea</taxon>
        <taxon>Papilionidae</taxon>
        <taxon>Papilioninae</taxon>
        <taxon>Papilio</taxon>
    </lineage>
</organism>
<reference evidence="2 3" key="1">
    <citation type="journal article" date="2015" name="Nat. Commun.">
        <title>Outbred genome sequencing and CRISPR/Cas9 gene editing in butterflies.</title>
        <authorList>
            <person name="Li X."/>
            <person name="Fan D."/>
            <person name="Zhang W."/>
            <person name="Liu G."/>
            <person name="Zhang L."/>
            <person name="Zhao L."/>
            <person name="Fang X."/>
            <person name="Chen L."/>
            <person name="Dong Y."/>
            <person name="Chen Y."/>
            <person name="Ding Y."/>
            <person name="Zhao R."/>
            <person name="Feng M."/>
            <person name="Zhu Y."/>
            <person name="Feng Y."/>
            <person name="Jiang X."/>
            <person name="Zhu D."/>
            <person name="Xiang H."/>
            <person name="Feng X."/>
            <person name="Li S."/>
            <person name="Wang J."/>
            <person name="Zhang G."/>
            <person name="Kronforst M.R."/>
            <person name="Wang W."/>
        </authorList>
    </citation>
    <scope>NUCLEOTIDE SEQUENCE [LARGE SCALE GENOMIC DNA]</scope>
    <source>
        <strain evidence="2">Ya'a_city_454_Px</strain>
        <tissue evidence="2">Whole body</tissue>
    </source>
</reference>
<feature type="compositionally biased region" description="Basic and acidic residues" evidence="1">
    <location>
        <begin position="79"/>
        <end position="89"/>
    </location>
</feature>
<gene>
    <name evidence="2" type="ORF">RR46_08570</name>
</gene>
<name>A0A194Q7N5_PAPXU</name>
<evidence type="ECO:0000256" key="1">
    <source>
        <dbReference type="SAM" id="MobiDB-lite"/>
    </source>
</evidence>
<feature type="region of interest" description="Disordered" evidence="1">
    <location>
        <begin position="1"/>
        <end position="89"/>
    </location>
</feature>
<feature type="compositionally biased region" description="Basic and acidic residues" evidence="1">
    <location>
        <begin position="1"/>
        <end position="15"/>
    </location>
</feature>
<feature type="compositionally biased region" description="Low complexity" evidence="1">
    <location>
        <begin position="30"/>
        <end position="42"/>
    </location>
</feature>
<sequence length="89" mass="9835">EVWPRERSSRRDEHNPPPCVGGHSEPGTDASVAKWPSAAASPARRRTHALPRPLTMRCGSTASGDRKHRRPEPTLPSEYPDRDCSVIQA</sequence>
<protein>
    <submittedName>
        <fullName evidence="2">Uncharacterized protein</fullName>
    </submittedName>
</protein>
<evidence type="ECO:0000313" key="3">
    <source>
        <dbReference type="Proteomes" id="UP000053268"/>
    </source>
</evidence>
<proteinExistence type="predicted"/>